<dbReference type="EMBL" id="CP032419">
    <property type="protein sequence ID" value="AYC34371.1"/>
    <property type="molecule type" value="Genomic_DNA"/>
</dbReference>
<feature type="domain" description="MobA-like NTP transferase" evidence="2">
    <location>
        <begin position="6"/>
        <end position="164"/>
    </location>
</feature>
<dbReference type="PANTHER" id="PTHR43777">
    <property type="entry name" value="MOLYBDENUM COFACTOR CYTIDYLYLTRANSFERASE"/>
    <property type="match status" value="1"/>
</dbReference>
<keyword evidence="4" id="KW-1185">Reference proteome</keyword>
<dbReference type="GO" id="GO:0016779">
    <property type="term" value="F:nucleotidyltransferase activity"/>
    <property type="evidence" value="ECO:0007669"/>
    <property type="project" value="UniProtKB-ARBA"/>
</dbReference>
<evidence type="ECO:0000313" key="4">
    <source>
        <dbReference type="Proteomes" id="UP000265560"/>
    </source>
</evidence>
<dbReference type="OrthoDB" id="5298023at2"/>
<dbReference type="Gene3D" id="3.90.550.10">
    <property type="entry name" value="Spore Coat Polysaccharide Biosynthesis Protein SpsA, Chain A"/>
    <property type="match status" value="1"/>
</dbReference>
<name>A0A385Z6N4_9PSED</name>
<gene>
    <name evidence="3" type="ORF">D3880_19255</name>
</gene>
<dbReference type="CDD" id="cd04182">
    <property type="entry name" value="GT_2_like_f"/>
    <property type="match status" value="1"/>
</dbReference>
<dbReference type="RefSeq" id="WP_119895024.1">
    <property type="nucleotide sequence ID" value="NZ_CP032419.1"/>
</dbReference>
<evidence type="ECO:0000256" key="1">
    <source>
        <dbReference type="ARBA" id="ARBA00022842"/>
    </source>
</evidence>
<organism evidence="3 4">
    <name type="scientific">Pseudomonas cavernae</name>
    <dbReference type="NCBI Taxonomy" id="2320867"/>
    <lineage>
        <taxon>Bacteria</taxon>
        <taxon>Pseudomonadati</taxon>
        <taxon>Pseudomonadota</taxon>
        <taxon>Gammaproteobacteria</taxon>
        <taxon>Pseudomonadales</taxon>
        <taxon>Pseudomonadaceae</taxon>
        <taxon>Pseudomonas</taxon>
    </lineage>
</organism>
<evidence type="ECO:0000259" key="2">
    <source>
        <dbReference type="Pfam" id="PF12804"/>
    </source>
</evidence>
<dbReference type="SUPFAM" id="SSF53448">
    <property type="entry name" value="Nucleotide-diphospho-sugar transferases"/>
    <property type="match status" value="1"/>
</dbReference>
<dbReference type="Proteomes" id="UP000265560">
    <property type="component" value="Chromosome"/>
</dbReference>
<dbReference type="PANTHER" id="PTHR43777:SF1">
    <property type="entry name" value="MOLYBDENUM COFACTOR CYTIDYLYLTRANSFERASE"/>
    <property type="match status" value="1"/>
</dbReference>
<sequence length="188" mass="20084">MPQVIALLLAAGCGSRFGSDKRRATLPDGRSLLAASLANARRAFSEVHVLLRPEDDPAALGLPADCPLIRCADAELGLGHSLAAGVRALAGRRSRALAILLGDMPWVAESSLLRLAQAADAERIVFPLYRGERGHPVLFGRRYWPALLRLTGDQGARAVMLAHEEAWLGIEVDDPGVLRDVDTPADLA</sequence>
<keyword evidence="1" id="KW-0460">Magnesium</keyword>
<protein>
    <submittedName>
        <fullName evidence="3">Nucleotidyltransferase family protein</fullName>
    </submittedName>
</protein>
<dbReference type="InterPro" id="IPR029044">
    <property type="entry name" value="Nucleotide-diphossugar_trans"/>
</dbReference>
<dbReference type="AlphaFoldDB" id="A0A385Z6N4"/>
<evidence type="ECO:0000313" key="3">
    <source>
        <dbReference type="EMBL" id="AYC34371.1"/>
    </source>
</evidence>
<dbReference type="KEGG" id="pcav:D3880_19255"/>
<accession>A0A385Z6N4</accession>
<dbReference type="Pfam" id="PF12804">
    <property type="entry name" value="NTP_transf_3"/>
    <property type="match status" value="1"/>
</dbReference>
<proteinExistence type="predicted"/>
<reference evidence="4" key="1">
    <citation type="submission" date="2018-09" db="EMBL/GenBank/DDBJ databases">
        <authorList>
            <person name="Zhu H."/>
        </authorList>
    </citation>
    <scope>NUCLEOTIDE SEQUENCE [LARGE SCALE GENOMIC DNA]</scope>
    <source>
        <strain evidence="4">K2W31S-8</strain>
    </source>
</reference>
<dbReference type="InterPro" id="IPR025877">
    <property type="entry name" value="MobA-like_NTP_Trfase"/>
</dbReference>
<keyword evidence="3" id="KW-0808">Transferase</keyword>